<keyword evidence="3" id="KW-1185">Reference proteome</keyword>
<dbReference type="EMBL" id="BMRE01000001">
    <property type="protein sequence ID" value="GGU16358.1"/>
    <property type="molecule type" value="Genomic_DNA"/>
</dbReference>
<dbReference type="Gene3D" id="3.90.245.10">
    <property type="entry name" value="Ribonucleoside hydrolase-like"/>
    <property type="match status" value="1"/>
</dbReference>
<accession>A0ABQ2UC24</accession>
<dbReference type="Proteomes" id="UP000649573">
    <property type="component" value="Unassembled WGS sequence"/>
</dbReference>
<evidence type="ECO:0000313" key="3">
    <source>
        <dbReference type="Proteomes" id="UP000649573"/>
    </source>
</evidence>
<feature type="compositionally biased region" description="Polar residues" evidence="1">
    <location>
        <begin position="235"/>
        <end position="244"/>
    </location>
</feature>
<proteinExistence type="predicted"/>
<comment type="caution">
    <text evidence="2">The sequence shown here is derived from an EMBL/GenBank/DDBJ whole genome shotgun (WGS) entry which is preliminary data.</text>
</comment>
<dbReference type="SUPFAM" id="SSF53590">
    <property type="entry name" value="Nucleoside hydrolase"/>
    <property type="match status" value="1"/>
</dbReference>
<dbReference type="RefSeq" id="WP_189251832.1">
    <property type="nucleotide sequence ID" value="NZ_BMRE01000001.1"/>
</dbReference>
<feature type="region of interest" description="Disordered" evidence="1">
    <location>
        <begin position="227"/>
        <end position="257"/>
    </location>
</feature>
<reference evidence="3" key="1">
    <citation type="journal article" date="2019" name="Int. J. Syst. Evol. Microbiol.">
        <title>The Global Catalogue of Microorganisms (GCM) 10K type strain sequencing project: providing services to taxonomists for standard genome sequencing and annotation.</title>
        <authorList>
            <consortium name="The Broad Institute Genomics Platform"/>
            <consortium name="The Broad Institute Genome Sequencing Center for Infectious Disease"/>
            <person name="Wu L."/>
            <person name="Ma J."/>
        </authorList>
    </citation>
    <scope>NUCLEOTIDE SEQUENCE [LARGE SCALE GENOMIC DNA]</scope>
    <source>
        <strain evidence="3">JCM 3296</strain>
    </source>
</reference>
<name>A0ABQ2UC24_9PSEU</name>
<gene>
    <name evidence="2" type="ORF">GCM10010178_05010</name>
</gene>
<evidence type="ECO:0000256" key="1">
    <source>
        <dbReference type="SAM" id="MobiDB-lite"/>
    </source>
</evidence>
<organism evidence="2 3">
    <name type="scientific">Lentzea flava</name>
    <dbReference type="NCBI Taxonomy" id="103732"/>
    <lineage>
        <taxon>Bacteria</taxon>
        <taxon>Bacillati</taxon>
        <taxon>Actinomycetota</taxon>
        <taxon>Actinomycetes</taxon>
        <taxon>Pseudonocardiales</taxon>
        <taxon>Pseudonocardiaceae</taxon>
        <taxon>Lentzea</taxon>
    </lineage>
</organism>
<sequence length="271" mass="28566">MSDELNRDRQELAGLAQRFGLPQTVSGDPFPPSQVGAPLIVDTDAGDAIALVVAAAEPSLALVSTVDEFGGRRARHLLGLLRRDDVPVVAGTGLREAVAQIVTSTDRLVRWAGTGPATNLAALLTENPALAERLVITQMVGAHDDRAAVNTVLAKGKLPKLVLDIAEDAELHRGLALAVALQLPFVTLRRERVVLDDSGRLTTARDGHLARISVKADHQAFLAWFPGDRKDTGDRQSTAGSPNAGNKAVPKVAVSATRPSSILSEVSANAR</sequence>
<dbReference type="InterPro" id="IPR036452">
    <property type="entry name" value="Ribo_hydro-like"/>
</dbReference>
<protein>
    <submittedName>
        <fullName evidence="2">Uncharacterized protein</fullName>
    </submittedName>
</protein>
<evidence type="ECO:0000313" key="2">
    <source>
        <dbReference type="EMBL" id="GGU16358.1"/>
    </source>
</evidence>